<organism evidence="1 2">
    <name type="scientific">Lasius platythorax</name>
    <dbReference type="NCBI Taxonomy" id="488582"/>
    <lineage>
        <taxon>Eukaryota</taxon>
        <taxon>Metazoa</taxon>
        <taxon>Ecdysozoa</taxon>
        <taxon>Arthropoda</taxon>
        <taxon>Hexapoda</taxon>
        <taxon>Insecta</taxon>
        <taxon>Pterygota</taxon>
        <taxon>Neoptera</taxon>
        <taxon>Endopterygota</taxon>
        <taxon>Hymenoptera</taxon>
        <taxon>Apocrita</taxon>
        <taxon>Aculeata</taxon>
        <taxon>Formicoidea</taxon>
        <taxon>Formicidae</taxon>
        <taxon>Formicinae</taxon>
        <taxon>Lasius</taxon>
        <taxon>Lasius</taxon>
    </lineage>
</organism>
<proteinExistence type="predicted"/>
<dbReference type="Proteomes" id="UP001497644">
    <property type="component" value="Chromosome 1"/>
</dbReference>
<evidence type="ECO:0000313" key="2">
    <source>
        <dbReference type="Proteomes" id="UP001497644"/>
    </source>
</evidence>
<name>A0AAV2N466_9HYME</name>
<keyword evidence="2" id="KW-1185">Reference proteome</keyword>
<gene>
    <name evidence="1" type="ORF">LPLAT_LOCUS1103</name>
</gene>
<evidence type="ECO:0000313" key="1">
    <source>
        <dbReference type="EMBL" id="CAL1674432.1"/>
    </source>
</evidence>
<dbReference type="EMBL" id="OZ034824">
    <property type="protein sequence ID" value="CAL1674432.1"/>
    <property type="molecule type" value="Genomic_DNA"/>
</dbReference>
<dbReference type="AlphaFoldDB" id="A0AAV2N466"/>
<sequence length="116" mass="13032">MLEPLTGSIYISIRASGERLCTTKLTISAAAILSYDSIAIVPRNFAKPMRNQLLENTPVFIGLTYATPRRNIAQETFDRVNTMPMSVDLYIRIQSASASRDQRNAQNELLYCFAQL</sequence>
<reference evidence="1 2" key="1">
    <citation type="submission" date="2024-04" db="EMBL/GenBank/DDBJ databases">
        <authorList>
            <consortium name="Molecular Ecology Group"/>
        </authorList>
    </citation>
    <scope>NUCLEOTIDE SEQUENCE [LARGE SCALE GENOMIC DNA]</scope>
</reference>
<protein>
    <submittedName>
        <fullName evidence="1">Uncharacterized protein</fullName>
    </submittedName>
</protein>
<accession>A0AAV2N466</accession>